<evidence type="ECO:0000259" key="4">
    <source>
        <dbReference type="PROSITE" id="PS50949"/>
    </source>
</evidence>
<dbReference type="InterPro" id="IPR000524">
    <property type="entry name" value="Tscrpt_reg_HTH_GntR"/>
</dbReference>
<dbReference type="SMART" id="SM00895">
    <property type="entry name" value="FCD"/>
    <property type="match status" value="1"/>
</dbReference>
<dbReference type="Gene3D" id="1.20.120.530">
    <property type="entry name" value="GntR ligand-binding domain-like"/>
    <property type="match status" value="1"/>
</dbReference>
<accession>S5T4R9</accession>
<dbReference type="InterPro" id="IPR036390">
    <property type="entry name" value="WH_DNA-bd_sf"/>
</dbReference>
<sequence>MTPSATGSATPLLASVLNNIGRRIISGELPEGRTFTLQDISDRFAISRTVARETMRALEQLGLVSSSRRVGITVLSRAHWAVFDPTVIDWRLETEHERPLQLRALTELRIAIEPIAAYNAATSATEEQRQELVELAATLRRLGDAGAGDTEAFLTADMRFHTLLMESSGNDMFMALSPSLDSALRGRTQFGLQPKNPDEDGLAAHENVAQAIADGRADDAESASRVILKEVREASADDAH</sequence>
<dbReference type="EMBL" id="CP003924">
    <property type="protein sequence ID" value="AGS35615.1"/>
    <property type="molecule type" value="Genomic_DNA"/>
</dbReference>
<proteinExistence type="predicted"/>
<organism evidence="5 6">
    <name type="scientific">Corynebacterium maris DSM 45190</name>
    <dbReference type="NCBI Taxonomy" id="1224163"/>
    <lineage>
        <taxon>Bacteria</taxon>
        <taxon>Bacillati</taxon>
        <taxon>Actinomycetota</taxon>
        <taxon>Actinomycetes</taxon>
        <taxon>Mycobacteriales</taxon>
        <taxon>Corynebacteriaceae</taxon>
        <taxon>Corynebacterium</taxon>
    </lineage>
</organism>
<keyword evidence="2" id="KW-0238">DNA-binding</keyword>
<dbReference type="HOGENOM" id="CLU_017584_9_4_11"/>
<reference evidence="5 6" key="1">
    <citation type="submission" date="2012-11" db="EMBL/GenBank/DDBJ databases">
        <title>The complete genome sequence of Corynebacterium maris Coryn-1 (=DSM 45190).</title>
        <authorList>
            <person name="Schaffert L."/>
            <person name="Albersmeier A."/>
            <person name="Kalinowski J."/>
            <person name="Ruckert C."/>
        </authorList>
    </citation>
    <scope>NUCLEOTIDE SEQUENCE [LARGE SCALE GENOMIC DNA]</scope>
    <source>
        <strain evidence="6">Coryn-1</strain>
    </source>
</reference>
<evidence type="ECO:0000313" key="5">
    <source>
        <dbReference type="EMBL" id="AGS35615.1"/>
    </source>
</evidence>
<dbReference type="GO" id="GO:0003700">
    <property type="term" value="F:DNA-binding transcription factor activity"/>
    <property type="evidence" value="ECO:0007669"/>
    <property type="project" value="InterPro"/>
</dbReference>
<dbReference type="KEGG" id="cmd:B841_10715"/>
<dbReference type="PATRIC" id="fig|1224163.3.peg.2160"/>
<feature type="domain" description="HTH gntR-type" evidence="4">
    <location>
        <begin position="10"/>
        <end position="77"/>
    </location>
</feature>
<evidence type="ECO:0000256" key="1">
    <source>
        <dbReference type="ARBA" id="ARBA00023015"/>
    </source>
</evidence>
<dbReference type="SUPFAM" id="SSF48008">
    <property type="entry name" value="GntR ligand-binding domain-like"/>
    <property type="match status" value="1"/>
</dbReference>
<dbReference type="RefSeq" id="WP_020935548.1">
    <property type="nucleotide sequence ID" value="NC_021915.1"/>
</dbReference>
<evidence type="ECO:0000256" key="3">
    <source>
        <dbReference type="ARBA" id="ARBA00023163"/>
    </source>
</evidence>
<dbReference type="GO" id="GO:0003677">
    <property type="term" value="F:DNA binding"/>
    <property type="evidence" value="ECO:0007669"/>
    <property type="project" value="UniProtKB-KW"/>
</dbReference>
<dbReference type="Gene3D" id="1.10.10.10">
    <property type="entry name" value="Winged helix-like DNA-binding domain superfamily/Winged helix DNA-binding domain"/>
    <property type="match status" value="1"/>
</dbReference>
<dbReference type="PANTHER" id="PTHR43537:SF44">
    <property type="entry name" value="GNTR FAMILY REGULATORY PROTEIN"/>
    <property type="match status" value="1"/>
</dbReference>
<dbReference type="InterPro" id="IPR036388">
    <property type="entry name" value="WH-like_DNA-bd_sf"/>
</dbReference>
<dbReference type="InterPro" id="IPR008920">
    <property type="entry name" value="TF_FadR/GntR_C"/>
</dbReference>
<dbReference type="Pfam" id="PF00392">
    <property type="entry name" value="GntR"/>
    <property type="match status" value="1"/>
</dbReference>
<dbReference type="PROSITE" id="PS50949">
    <property type="entry name" value="HTH_GNTR"/>
    <property type="match status" value="1"/>
</dbReference>
<dbReference type="PANTHER" id="PTHR43537">
    <property type="entry name" value="TRANSCRIPTIONAL REGULATOR, GNTR FAMILY"/>
    <property type="match status" value="1"/>
</dbReference>
<dbReference type="eggNOG" id="COG2186">
    <property type="taxonomic scope" value="Bacteria"/>
</dbReference>
<dbReference type="SUPFAM" id="SSF46785">
    <property type="entry name" value="Winged helix' DNA-binding domain"/>
    <property type="match status" value="1"/>
</dbReference>
<keyword evidence="3" id="KW-0804">Transcription</keyword>
<protein>
    <submittedName>
        <fullName evidence="5">GntR family transcriptional regulator</fullName>
    </submittedName>
</protein>
<evidence type="ECO:0000256" key="2">
    <source>
        <dbReference type="ARBA" id="ARBA00023125"/>
    </source>
</evidence>
<gene>
    <name evidence="5" type="ORF">B841_10715</name>
</gene>
<dbReference type="SMART" id="SM00345">
    <property type="entry name" value="HTH_GNTR"/>
    <property type="match status" value="1"/>
</dbReference>
<dbReference type="AlphaFoldDB" id="S5T4R9"/>
<keyword evidence="1" id="KW-0805">Transcription regulation</keyword>
<keyword evidence="6" id="KW-1185">Reference proteome</keyword>
<name>S5T4R9_9CORY</name>
<evidence type="ECO:0000313" key="6">
    <source>
        <dbReference type="Proteomes" id="UP000015388"/>
    </source>
</evidence>
<dbReference type="Pfam" id="PF07729">
    <property type="entry name" value="FCD"/>
    <property type="match status" value="1"/>
</dbReference>
<dbReference type="InterPro" id="IPR011711">
    <property type="entry name" value="GntR_C"/>
</dbReference>
<dbReference type="OrthoDB" id="4164516at2"/>
<dbReference type="Proteomes" id="UP000015388">
    <property type="component" value="Chromosome"/>
</dbReference>
<dbReference type="STRING" id="1224163.B841_10715"/>